<dbReference type="Proteomes" id="UP000652760">
    <property type="component" value="Unassembled WGS sequence"/>
</dbReference>
<evidence type="ECO:0008006" key="4">
    <source>
        <dbReference type="Google" id="ProtNLM"/>
    </source>
</evidence>
<dbReference type="EMBL" id="JAENHM010000083">
    <property type="protein sequence ID" value="MBK1842170.1"/>
    <property type="molecule type" value="Genomic_DNA"/>
</dbReference>
<gene>
    <name evidence="2" type="ORF">JHL17_32720</name>
</gene>
<feature type="region of interest" description="Disordered" evidence="1">
    <location>
        <begin position="376"/>
        <end position="405"/>
    </location>
</feature>
<evidence type="ECO:0000313" key="2">
    <source>
        <dbReference type="EMBL" id="MBK1842170.1"/>
    </source>
</evidence>
<protein>
    <recommendedName>
        <fullName evidence="4">Replication protein</fullName>
    </recommendedName>
</protein>
<evidence type="ECO:0000313" key="3">
    <source>
        <dbReference type="Proteomes" id="UP000652760"/>
    </source>
</evidence>
<comment type="caution">
    <text evidence="2">The sequence shown here is derived from an EMBL/GenBank/DDBJ whole genome shotgun (WGS) entry which is preliminary data.</text>
</comment>
<evidence type="ECO:0000256" key="1">
    <source>
        <dbReference type="SAM" id="MobiDB-lite"/>
    </source>
</evidence>
<keyword evidence="3" id="KW-1185">Reference proteome</keyword>
<organism evidence="2 3">
    <name type="scientific">Azospirillum endophyticum</name>
    <dbReference type="NCBI Taxonomy" id="2800326"/>
    <lineage>
        <taxon>Bacteria</taxon>
        <taxon>Pseudomonadati</taxon>
        <taxon>Pseudomonadota</taxon>
        <taxon>Alphaproteobacteria</taxon>
        <taxon>Rhodospirillales</taxon>
        <taxon>Azospirillaceae</taxon>
        <taxon>Azospirillum</taxon>
    </lineage>
</organism>
<dbReference type="InterPro" id="IPR013321">
    <property type="entry name" value="Arc_rbn_hlx_hlx"/>
</dbReference>
<name>A0ABS1FFI7_9PROT</name>
<reference evidence="3" key="1">
    <citation type="submission" date="2021-01" db="EMBL/GenBank/DDBJ databases">
        <title>Genome public.</title>
        <authorList>
            <person name="Liu C."/>
            <person name="Sun Q."/>
        </authorList>
    </citation>
    <scope>NUCLEOTIDE SEQUENCE [LARGE SCALE GENOMIC DNA]</scope>
    <source>
        <strain evidence="3">YIM B02556</strain>
    </source>
</reference>
<accession>A0ABS1FFI7</accession>
<dbReference type="RefSeq" id="WP_200198844.1">
    <property type="nucleotide sequence ID" value="NZ_JAENHM010000083.1"/>
</dbReference>
<feature type="region of interest" description="Disordered" evidence="1">
    <location>
        <begin position="426"/>
        <end position="465"/>
    </location>
</feature>
<feature type="compositionally biased region" description="Low complexity" evidence="1">
    <location>
        <begin position="444"/>
        <end position="465"/>
    </location>
</feature>
<sequence length="465" mass="51147">MMSLSMIPDRSGRIDSPAAHGIALHAGGRGRVTIATRTVGTWQERSIPIADLGGAVQEFAGRPEVFISQNRFWGVRRVVAQLAELNALFVDLDYYKGRYANLSPDQLLIATRMALDDENMPAPSLAVSTGRGLALVWRHTAAPRAALPRWRACQKVLGATLAPFGADPAATDAARVLRLIGTINAKSGSPVEAITDFGDTWDFDTLADEILPLPRAELVALRAERAKRRAAKDDRVKAVAPANFSIATLWEGRLTDLQKLRAGRWPDGIPSGSRDEWLFLATTAMSYLVPPAVLLREAEALAHEAAGWSESEMRSRMASVLARAERAFRGEKVNYRGHDVDQRYAFQDATIIKRLKITEWEMIDLDLRHFASPEIKRTRDRQRKQRDRRAAGATPRAEYEANSLSHEEPWKVEGCSRATWYRRQRNKARTTTGTGETGPSGCMVAVPVPASPLPAGARQGQAAAA</sequence>
<proteinExistence type="predicted"/>
<feature type="compositionally biased region" description="Basic residues" evidence="1">
    <location>
        <begin position="378"/>
        <end position="387"/>
    </location>
</feature>
<dbReference type="Gene3D" id="1.10.1220.10">
    <property type="entry name" value="Met repressor-like"/>
    <property type="match status" value="1"/>
</dbReference>